<feature type="region of interest" description="Disordered" evidence="1">
    <location>
        <begin position="158"/>
        <end position="179"/>
    </location>
</feature>
<dbReference type="InterPro" id="IPR052159">
    <property type="entry name" value="Competence_DNA_uptake"/>
</dbReference>
<evidence type="ECO:0000313" key="4">
    <source>
        <dbReference type="Proteomes" id="UP000831768"/>
    </source>
</evidence>
<dbReference type="Proteomes" id="UP000831768">
    <property type="component" value="Chromosome"/>
</dbReference>
<feature type="compositionally biased region" description="Basic and acidic residues" evidence="1">
    <location>
        <begin position="566"/>
        <end position="583"/>
    </location>
</feature>
<dbReference type="InterPro" id="IPR001279">
    <property type="entry name" value="Metallo-B-lactamas"/>
</dbReference>
<dbReference type="Gene3D" id="3.60.15.10">
    <property type="entry name" value="Ribonuclease Z/Hydroxyacylglutathione hydrolase-like"/>
    <property type="match status" value="1"/>
</dbReference>
<feature type="region of interest" description="Disordered" evidence="1">
    <location>
        <begin position="547"/>
        <end position="583"/>
    </location>
</feature>
<sequence length="583" mass="64658">MSGEPLANGRREIYTLDVGQADAHAIITEDGTLNLIDADEAAVGDELDTVLAGRSTPETESEHIPIETFVLTHIHDDHAGGVEELYDHGYEIQNVVEPDAHRYKLCDSDTEKSEKGVSPLVWETYDRQLEEHDPETIRQVSGGDLLTPDSDIQVLAPPDEPETVSFTSPVTGRKNTLKPTGANANSLAFKTEDEQSMLFMGDVEDTGGLNGESWLMSQHDNEQSDVNLDADVLVLSHHGSNNATSEEFLDRVDPEAALVSSGLHNKHTSENPHDAHPHDATLKHLHDQDVDVYWTVGHGTLRTELDSNGVRPEPTTDFDTTDAADLAALKYYCREHDVSPERIAALTPDHLPEDTPEWAADAAPMLVETTEEIVDEAITDAETVEDLRQTLTPTPDAHDQLHETVQADREEHVTTKADVRRNKEAYFDAVERERDYERLPLHTRLRANLPKRFGGIEHPLTDVPSPEEIDGPRKVEEVSRAVQHQPAAKQRAKGEIVIDTQLREAEEATDTAVNDAHTRDTLCQHLRATPGAHQDFLYAIETPDAHNANKSEKDLSDLLAQTNETQPERSTDRTHKQDSSIGL</sequence>
<feature type="domain" description="Metallo-beta-lactamase" evidence="2">
    <location>
        <begin position="65"/>
        <end position="260"/>
    </location>
</feature>
<dbReference type="PANTHER" id="PTHR30619:SF1">
    <property type="entry name" value="RECOMBINATION PROTEIN 2"/>
    <property type="match status" value="1"/>
</dbReference>
<gene>
    <name evidence="3" type="ORF">MW046_06495</name>
</gene>
<evidence type="ECO:0000256" key="1">
    <source>
        <dbReference type="SAM" id="MobiDB-lite"/>
    </source>
</evidence>
<name>A0A8T9ZYX8_9EURY</name>
<dbReference type="AlphaFoldDB" id="A0A8T9ZYX8"/>
<proteinExistence type="predicted"/>
<feature type="compositionally biased region" description="Polar residues" evidence="1">
    <location>
        <begin position="164"/>
        <end position="179"/>
    </location>
</feature>
<feature type="compositionally biased region" description="Basic and acidic residues" evidence="1">
    <location>
        <begin position="547"/>
        <end position="556"/>
    </location>
</feature>
<reference evidence="3" key="1">
    <citation type="submission" date="2022-04" db="EMBL/GenBank/DDBJ databases">
        <title>Halocatena sp. nov., isolated from a salt lake.</title>
        <authorList>
            <person name="Cui H.-L."/>
        </authorList>
    </citation>
    <scope>NUCLEOTIDE SEQUENCE</scope>
    <source>
        <strain evidence="3">AD-1</strain>
    </source>
</reference>
<accession>A0A8T9ZYX8</accession>
<dbReference type="Pfam" id="PF00753">
    <property type="entry name" value="Lactamase_B"/>
    <property type="match status" value="1"/>
</dbReference>
<dbReference type="RefSeq" id="WP_247992326.1">
    <property type="nucleotide sequence ID" value="NZ_CP096019.1"/>
</dbReference>
<evidence type="ECO:0000313" key="3">
    <source>
        <dbReference type="EMBL" id="UPM41646.1"/>
    </source>
</evidence>
<dbReference type="InterPro" id="IPR036866">
    <property type="entry name" value="RibonucZ/Hydroxyglut_hydro"/>
</dbReference>
<dbReference type="KEGG" id="haad:MW046_06495"/>
<keyword evidence="4" id="KW-1185">Reference proteome</keyword>
<protein>
    <recommendedName>
        <fullName evidence="2">Metallo-beta-lactamase domain-containing protein</fullName>
    </recommendedName>
</protein>
<dbReference type="GeneID" id="71927680"/>
<dbReference type="SUPFAM" id="SSF56281">
    <property type="entry name" value="Metallo-hydrolase/oxidoreductase"/>
    <property type="match status" value="1"/>
</dbReference>
<evidence type="ECO:0000259" key="2">
    <source>
        <dbReference type="Pfam" id="PF00753"/>
    </source>
</evidence>
<organism evidence="3 4">
    <name type="scientific">Halocatena salina</name>
    <dbReference type="NCBI Taxonomy" id="2934340"/>
    <lineage>
        <taxon>Archaea</taxon>
        <taxon>Methanobacteriati</taxon>
        <taxon>Methanobacteriota</taxon>
        <taxon>Stenosarchaea group</taxon>
        <taxon>Halobacteria</taxon>
        <taxon>Halobacteriales</taxon>
        <taxon>Natronomonadaceae</taxon>
        <taxon>Halocatena</taxon>
    </lineage>
</organism>
<dbReference type="EMBL" id="CP096019">
    <property type="protein sequence ID" value="UPM41646.1"/>
    <property type="molecule type" value="Genomic_DNA"/>
</dbReference>
<dbReference type="PANTHER" id="PTHR30619">
    <property type="entry name" value="DNA INTERNALIZATION/COMPETENCE PROTEIN COMEC/REC2"/>
    <property type="match status" value="1"/>
</dbReference>